<reference evidence="1 2" key="1">
    <citation type="submission" date="2019-08" db="EMBL/GenBank/DDBJ databases">
        <authorList>
            <person name="Alioto T."/>
            <person name="Alioto T."/>
            <person name="Gomez Garrido J."/>
        </authorList>
    </citation>
    <scope>NUCLEOTIDE SEQUENCE [LARGE SCALE GENOMIC DNA]</scope>
</reference>
<gene>
    <name evidence="1" type="ORF">CINCED_3A007785</name>
</gene>
<keyword evidence="2" id="KW-1185">Reference proteome</keyword>
<dbReference type="EMBL" id="CABPRJ010000005">
    <property type="protein sequence ID" value="VVC24722.1"/>
    <property type="molecule type" value="Genomic_DNA"/>
</dbReference>
<name>A0A5E4LYI5_9HEMI</name>
<proteinExistence type="predicted"/>
<protein>
    <submittedName>
        <fullName evidence="1">Uncharacterized protein</fullName>
    </submittedName>
</protein>
<sequence length="62" mass="7154">MESENSNKTPRETDKCGISVLAKFETQRYCPTYFSSKTLHKTERFSLSDLAEKLRPSVLLLK</sequence>
<dbReference type="Proteomes" id="UP000325440">
    <property type="component" value="Unassembled WGS sequence"/>
</dbReference>
<organism evidence="1 2">
    <name type="scientific">Cinara cedri</name>
    <dbReference type="NCBI Taxonomy" id="506608"/>
    <lineage>
        <taxon>Eukaryota</taxon>
        <taxon>Metazoa</taxon>
        <taxon>Ecdysozoa</taxon>
        <taxon>Arthropoda</taxon>
        <taxon>Hexapoda</taxon>
        <taxon>Insecta</taxon>
        <taxon>Pterygota</taxon>
        <taxon>Neoptera</taxon>
        <taxon>Paraneoptera</taxon>
        <taxon>Hemiptera</taxon>
        <taxon>Sternorrhyncha</taxon>
        <taxon>Aphidomorpha</taxon>
        <taxon>Aphidoidea</taxon>
        <taxon>Aphididae</taxon>
        <taxon>Lachninae</taxon>
        <taxon>Cinara</taxon>
    </lineage>
</organism>
<evidence type="ECO:0000313" key="1">
    <source>
        <dbReference type="EMBL" id="VVC24722.1"/>
    </source>
</evidence>
<dbReference type="AlphaFoldDB" id="A0A5E4LYI5"/>
<accession>A0A5E4LYI5</accession>
<evidence type="ECO:0000313" key="2">
    <source>
        <dbReference type="Proteomes" id="UP000325440"/>
    </source>
</evidence>